<dbReference type="InterPro" id="IPR008906">
    <property type="entry name" value="HATC_C_dom"/>
</dbReference>
<dbReference type="PANTHER" id="PTHR45749">
    <property type="match status" value="1"/>
</dbReference>
<sequence length="520" mass="59010">MVNREKYYTYLHSSCQNEIIEIMASQVIDSIVNEVTKAEVFSIIADETMDLSRHEQVALIVRYVNQSFEIQERFIGFYRTLQMDGASLATLIKSTLSALGLDISALRGQCYDGAANMKGPYKGVATRILSENPLAYYVHCYAYILNLCVVDMVACIPVVRNAFGILQALRNFTEVSSKRHAVFEKITSQKTYSAGPSRVEAIRAVLENFDEMVQALNEIAHGGSKAGTEAYALLRNVQDFNFLYCMFFMRRVLMQTNHLSKFLQSKDFTYQTAMAMAKSNVSVLKEMRSDDFASQTFNHVNELCQKNGYSGPCVPCKQVIPTKLGGGVKSFFEKPEDYYRTEILYSTLDTLIEEVEDRFSENDLFIFKSLADVLSSESPSDESVGAVSTTYSIDQEDLNSEINLFSRMFKDGIADKSNEEEERTQLEKRLRFIREIALRDTLPNLSKLYVLYLTIPVTTASAERSFSSLRQLKTYLRTTMTDARVSNLAILQIEKGGHAVNILDVVTRFASRKDRRLQFF</sequence>
<dbReference type="InterPro" id="IPR025398">
    <property type="entry name" value="DUF4371"/>
</dbReference>
<dbReference type="Proteomes" id="UP001369086">
    <property type="component" value="Unassembled WGS sequence"/>
</dbReference>
<dbReference type="SUPFAM" id="SSF53098">
    <property type="entry name" value="Ribonuclease H-like"/>
    <property type="match status" value="1"/>
</dbReference>
<accession>A0ABR1A403</accession>
<reference evidence="3 4" key="1">
    <citation type="submission" date="2021-05" db="EMBL/GenBank/DDBJ databases">
        <authorList>
            <person name="Zahm M."/>
            <person name="Klopp C."/>
            <person name="Cabau C."/>
            <person name="Kuhl H."/>
            <person name="Suciu R."/>
            <person name="Ciorpac M."/>
            <person name="Holostenco D."/>
            <person name="Gessner J."/>
            <person name="Wuertz S."/>
            <person name="Hohne C."/>
            <person name="Stock M."/>
            <person name="Gislard M."/>
            <person name="Lluch J."/>
            <person name="Milhes M."/>
            <person name="Lampietro C."/>
            <person name="Lopez Roques C."/>
            <person name="Donnadieu C."/>
            <person name="Du K."/>
            <person name="Schartl M."/>
            <person name="Guiguen Y."/>
        </authorList>
    </citation>
    <scope>NUCLEOTIDE SEQUENCE [LARGE SCALE GENOMIC DNA]</scope>
    <source>
        <strain evidence="3">Hh-F2</strain>
        <tissue evidence="3">Blood</tissue>
    </source>
</reference>
<proteinExistence type="predicted"/>
<protein>
    <recommendedName>
        <fullName evidence="5">Zinc finger MYM-type protein 1</fullName>
    </recommendedName>
</protein>
<keyword evidence="4" id="KW-1185">Reference proteome</keyword>
<dbReference type="EMBL" id="JAHFZB010000003">
    <property type="protein sequence ID" value="KAK6491814.1"/>
    <property type="molecule type" value="Genomic_DNA"/>
</dbReference>
<gene>
    <name evidence="3" type="ORF">HHUSO_G3991</name>
</gene>
<evidence type="ECO:0008006" key="5">
    <source>
        <dbReference type="Google" id="ProtNLM"/>
    </source>
</evidence>
<evidence type="ECO:0000313" key="3">
    <source>
        <dbReference type="EMBL" id="KAK6491814.1"/>
    </source>
</evidence>
<comment type="caution">
    <text evidence="3">The sequence shown here is derived from an EMBL/GenBank/DDBJ whole genome shotgun (WGS) entry which is preliminary data.</text>
</comment>
<dbReference type="Pfam" id="PF05699">
    <property type="entry name" value="Dimer_Tnp_hAT"/>
    <property type="match status" value="1"/>
</dbReference>
<feature type="domain" description="DUF4371" evidence="2">
    <location>
        <begin position="13"/>
        <end position="123"/>
    </location>
</feature>
<evidence type="ECO:0000313" key="4">
    <source>
        <dbReference type="Proteomes" id="UP001369086"/>
    </source>
</evidence>
<dbReference type="InterPro" id="IPR012337">
    <property type="entry name" value="RNaseH-like_sf"/>
</dbReference>
<evidence type="ECO:0000259" key="1">
    <source>
        <dbReference type="Pfam" id="PF05699"/>
    </source>
</evidence>
<evidence type="ECO:0000259" key="2">
    <source>
        <dbReference type="Pfam" id="PF14291"/>
    </source>
</evidence>
<organism evidence="3 4">
    <name type="scientific">Huso huso</name>
    <name type="common">Beluga</name>
    <name type="synonym">Acipenser huso</name>
    <dbReference type="NCBI Taxonomy" id="61971"/>
    <lineage>
        <taxon>Eukaryota</taxon>
        <taxon>Metazoa</taxon>
        <taxon>Chordata</taxon>
        <taxon>Craniata</taxon>
        <taxon>Vertebrata</taxon>
        <taxon>Euteleostomi</taxon>
        <taxon>Actinopterygii</taxon>
        <taxon>Chondrostei</taxon>
        <taxon>Acipenseriformes</taxon>
        <taxon>Acipenseridae</taxon>
        <taxon>Huso</taxon>
    </lineage>
</organism>
<name>A0ABR1A403_HUSHU</name>
<dbReference type="Pfam" id="PF14291">
    <property type="entry name" value="DUF4371"/>
    <property type="match status" value="1"/>
</dbReference>
<feature type="domain" description="HAT C-terminal dimerisation" evidence="1">
    <location>
        <begin position="439"/>
        <end position="494"/>
    </location>
</feature>
<dbReference type="PANTHER" id="PTHR45749:SF21">
    <property type="entry name" value="DUF4371 DOMAIN-CONTAINING PROTEIN"/>
    <property type="match status" value="1"/>
</dbReference>